<name>A0A060R7Y6_9BACT</name>
<evidence type="ECO:0000313" key="2">
    <source>
        <dbReference type="Proteomes" id="UP000027616"/>
    </source>
</evidence>
<protein>
    <submittedName>
        <fullName evidence="1">Uncharacterized protein</fullName>
    </submittedName>
</protein>
<dbReference type="AlphaFoldDB" id="A0A060R7Y6"/>
<dbReference type="KEGG" id="rbc:BN938_1334"/>
<dbReference type="EMBL" id="HG934468">
    <property type="protein sequence ID" value="CDN31422.1"/>
    <property type="molecule type" value="Genomic_DNA"/>
</dbReference>
<dbReference type="eggNOG" id="ENOG5032X08">
    <property type="taxonomic scope" value="Bacteria"/>
</dbReference>
<dbReference type="Proteomes" id="UP000027616">
    <property type="component" value="Chromosome I"/>
</dbReference>
<accession>A0A060R7Y6</accession>
<keyword evidence="2" id="KW-1185">Reference proteome</keyword>
<evidence type="ECO:0000313" key="1">
    <source>
        <dbReference type="EMBL" id="CDN31422.1"/>
    </source>
</evidence>
<reference evidence="1 2" key="1">
    <citation type="journal article" date="2015" name="Genome Announc.">
        <title>Complete Genome Sequence of the Novel Leech Symbiont Mucinivorans hirudinis M3T.</title>
        <authorList>
            <person name="Nelson M.C."/>
            <person name="Bomar L."/>
            <person name="Graf J."/>
        </authorList>
    </citation>
    <scope>NUCLEOTIDE SEQUENCE [LARGE SCALE GENOMIC DNA]</scope>
    <source>
        <strain evidence="2">M3</strain>
    </source>
</reference>
<sequence>MFCCQNQIAQHPQEDEKVKVKLELTSETGHTDRDLTKAVANDITAIQVQQRTNEAGSKYKSFCYGIFDNPSELTLELNKGYLYKLEITTVVDAKNRIATTTDPSSGLMVIRQPFTLTGSGADNRVQNKFIYTSSNYLNYISQGYTALPNASGSTYSLYNRPTTDRYYGVAEDFLADGAVGVKVETKRVVFGLKYEISGFNEGVIIVKLASAPAVEITPQSAATQQNLFTFNGSVYAVGEWVSDFYSEQIAYTVTWRKTDGTEVEVAARQGEFMRKKLYNLVIDLSRTSGSSSVEISKENGKLEGAGDIIL</sequence>
<gene>
    <name evidence="1" type="ORF">BN938_1334</name>
</gene>
<organism evidence="1 2">
    <name type="scientific">Mucinivorans hirudinis</name>
    <dbReference type="NCBI Taxonomy" id="1433126"/>
    <lineage>
        <taxon>Bacteria</taxon>
        <taxon>Pseudomonadati</taxon>
        <taxon>Bacteroidota</taxon>
        <taxon>Bacteroidia</taxon>
        <taxon>Bacteroidales</taxon>
        <taxon>Rikenellaceae</taxon>
        <taxon>Mucinivorans</taxon>
    </lineage>
</organism>
<dbReference type="HOGENOM" id="CLU_071236_0_0_10"/>
<dbReference type="STRING" id="1433126.BN938_1334"/>
<proteinExistence type="predicted"/>